<evidence type="ECO:0000313" key="3">
    <source>
        <dbReference type="Proteomes" id="UP000735302"/>
    </source>
</evidence>
<organism evidence="2 3">
    <name type="scientific">Plakobranchus ocellatus</name>
    <dbReference type="NCBI Taxonomy" id="259542"/>
    <lineage>
        <taxon>Eukaryota</taxon>
        <taxon>Metazoa</taxon>
        <taxon>Spiralia</taxon>
        <taxon>Lophotrochozoa</taxon>
        <taxon>Mollusca</taxon>
        <taxon>Gastropoda</taxon>
        <taxon>Heterobranchia</taxon>
        <taxon>Euthyneura</taxon>
        <taxon>Panpulmonata</taxon>
        <taxon>Sacoglossa</taxon>
        <taxon>Placobranchoidea</taxon>
        <taxon>Plakobranchidae</taxon>
        <taxon>Plakobranchus</taxon>
    </lineage>
</organism>
<proteinExistence type="predicted"/>
<reference evidence="2 3" key="1">
    <citation type="journal article" date="2021" name="Elife">
        <title>Chloroplast acquisition without the gene transfer in kleptoplastic sea slugs, Plakobranchus ocellatus.</title>
        <authorList>
            <person name="Maeda T."/>
            <person name="Takahashi S."/>
            <person name="Yoshida T."/>
            <person name="Shimamura S."/>
            <person name="Takaki Y."/>
            <person name="Nagai Y."/>
            <person name="Toyoda A."/>
            <person name="Suzuki Y."/>
            <person name="Arimoto A."/>
            <person name="Ishii H."/>
            <person name="Satoh N."/>
            <person name="Nishiyama T."/>
            <person name="Hasebe M."/>
            <person name="Maruyama T."/>
            <person name="Minagawa J."/>
            <person name="Obokata J."/>
            <person name="Shigenobu S."/>
        </authorList>
    </citation>
    <scope>NUCLEOTIDE SEQUENCE [LARGE SCALE GENOMIC DNA]</scope>
</reference>
<dbReference type="EMBL" id="BLXT01001485">
    <property type="protein sequence ID" value="GFN85974.1"/>
    <property type="molecule type" value="Genomic_DNA"/>
</dbReference>
<name>A0AAV3YU76_9GAST</name>
<comment type="caution">
    <text evidence="2">The sequence shown here is derived from an EMBL/GenBank/DDBJ whole genome shotgun (WGS) entry which is preliminary data.</text>
</comment>
<evidence type="ECO:0000313" key="2">
    <source>
        <dbReference type="EMBL" id="GFN85974.1"/>
    </source>
</evidence>
<keyword evidence="3" id="KW-1185">Reference proteome</keyword>
<feature type="region of interest" description="Disordered" evidence="1">
    <location>
        <begin position="1"/>
        <end position="29"/>
    </location>
</feature>
<evidence type="ECO:0000256" key="1">
    <source>
        <dbReference type="SAM" id="MobiDB-lite"/>
    </source>
</evidence>
<sequence length="168" mass="19215">MKTRSVPFKNRGIPLTQARRAPHDTTSHNNRSIPEQWYLAWEPRKTAKGILRCKIRFLFIKGISSQFSSDVSFAIRSWKLNCALREEALAPEVSPPLPGSAPYADKLRAKNKNRNCFLFSYITDTTHKLELKPVVGKCQQALAFHRTWPSDCRVAVMWQTPEAATPFE</sequence>
<protein>
    <submittedName>
        <fullName evidence="2">Uncharacterized protein</fullName>
    </submittedName>
</protein>
<dbReference type="AlphaFoldDB" id="A0AAV3YU76"/>
<accession>A0AAV3YU76</accession>
<gene>
    <name evidence="2" type="ORF">PoB_001248000</name>
</gene>
<dbReference type="Proteomes" id="UP000735302">
    <property type="component" value="Unassembled WGS sequence"/>
</dbReference>